<feature type="transmembrane region" description="Helical" evidence="1">
    <location>
        <begin position="112"/>
        <end position="132"/>
    </location>
</feature>
<name>A0A1Q2CTB9_9ACTN</name>
<keyword evidence="3" id="KW-1185">Reference proteome</keyword>
<dbReference type="EMBL" id="CP019606">
    <property type="protein sequence ID" value="AQP49347.1"/>
    <property type="molecule type" value="Genomic_DNA"/>
</dbReference>
<protein>
    <recommendedName>
        <fullName evidence="4">NnrS family protein</fullName>
    </recommendedName>
</protein>
<feature type="transmembrane region" description="Helical" evidence="1">
    <location>
        <begin position="138"/>
        <end position="155"/>
    </location>
</feature>
<proteinExistence type="predicted"/>
<dbReference type="Proteomes" id="UP000188145">
    <property type="component" value="Chromosome"/>
</dbReference>
<feature type="transmembrane region" description="Helical" evidence="1">
    <location>
        <begin position="227"/>
        <end position="246"/>
    </location>
</feature>
<feature type="transmembrane region" description="Helical" evidence="1">
    <location>
        <begin position="62"/>
        <end position="82"/>
    </location>
</feature>
<evidence type="ECO:0000313" key="3">
    <source>
        <dbReference type="Proteomes" id="UP000188145"/>
    </source>
</evidence>
<evidence type="ECO:0008006" key="4">
    <source>
        <dbReference type="Google" id="ProtNLM"/>
    </source>
</evidence>
<feature type="transmembrane region" description="Helical" evidence="1">
    <location>
        <begin position="167"/>
        <end position="184"/>
    </location>
</feature>
<feature type="transmembrane region" description="Helical" evidence="1">
    <location>
        <begin position="258"/>
        <end position="282"/>
    </location>
</feature>
<feature type="transmembrane region" description="Helical" evidence="1">
    <location>
        <begin position="294"/>
        <end position="312"/>
    </location>
</feature>
<dbReference type="STRING" id="1332264.BW730_11530"/>
<evidence type="ECO:0000256" key="1">
    <source>
        <dbReference type="SAM" id="Phobius"/>
    </source>
</evidence>
<feature type="transmembrane region" description="Helical" evidence="1">
    <location>
        <begin position="88"/>
        <end position="105"/>
    </location>
</feature>
<feature type="transmembrane region" description="Helical" evidence="1">
    <location>
        <begin position="190"/>
        <end position="207"/>
    </location>
</feature>
<keyword evidence="1" id="KW-0812">Transmembrane</keyword>
<dbReference type="OrthoDB" id="9811974at2"/>
<reference evidence="3" key="1">
    <citation type="submission" date="2017-02" db="EMBL/GenBank/DDBJ databases">
        <title>Tessaracoccus aquaemaris sp. nov., isolated from the intestine of a Korean rockfish, Sebastes schlegelii, in a marine aquaculture pond.</title>
        <authorList>
            <person name="Tak E.J."/>
            <person name="Bae J.-W."/>
        </authorList>
    </citation>
    <scope>NUCLEOTIDE SEQUENCE [LARGE SCALE GENOMIC DNA]</scope>
    <source>
        <strain evidence="3">NSG39</strain>
    </source>
</reference>
<dbReference type="KEGG" id="tes:BW730_11530"/>
<dbReference type="AlphaFoldDB" id="A0A1Q2CTB9"/>
<accession>A0A1Q2CTB9</accession>
<organism evidence="2 3">
    <name type="scientific">Tessaracoccus aquimaris</name>
    <dbReference type="NCBI Taxonomy" id="1332264"/>
    <lineage>
        <taxon>Bacteria</taxon>
        <taxon>Bacillati</taxon>
        <taxon>Actinomycetota</taxon>
        <taxon>Actinomycetes</taxon>
        <taxon>Propionibacteriales</taxon>
        <taxon>Propionibacteriaceae</taxon>
        <taxon>Tessaracoccus</taxon>
    </lineage>
</organism>
<keyword evidence="1" id="KW-1133">Transmembrane helix</keyword>
<keyword evidence="1" id="KW-0472">Membrane</keyword>
<feature type="transmembrane region" description="Helical" evidence="1">
    <location>
        <begin position="33"/>
        <end position="50"/>
    </location>
</feature>
<evidence type="ECO:0000313" key="2">
    <source>
        <dbReference type="EMBL" id="AQP49347.1"/>
    </source>
</evidence>
<feature type="transmembrane region" description="Helical" evidence="1">
    <location>
        <begin position="318"/>
        <end position="342"/>
    </location>
</feature>
<sequence length="344" mass="35880">MTLIALAGLSLLTGLNAGLLRLGLWAPVISDRIADLHGPVMVLGFMGTLISLERAQALRNPLAYLAPGLFALGSLVLLTGLPVALGKLLLLDGAIAFLVVTLALWRRAPLGLVAAQVLAALFTVLASVSWLFAEMPSVVILLAAFLVIAIGSERAELAQLTMGRRAVPMLLAVSGFLAVAAALSLALPDWGARAFGLGCLITAAWLIRDDVGRRMIRSKGLRRFNAAALLAGNVWLGLAGVVWFVVGQPTSAGAYDTVVHGVFLGFGMSMIMAHAPIIFPAVIGRPLPYRAPMWVPLVLLNAGLAVRFAGALSQTTLAYQVGGTLTVAAVLLFALTVVVSVVRG</sequence>
<gene>
    <name evidence="2" type="ORF">BW730_11530</name>
</gene>